<organism evidence="1 2">
    <name type="scientific">Trifolium pratense</name>
    <name type="common">Red clover</name>
    <dbReference type="NCBI Taxonomy" id="57577"/>
    <lineage>
        <taxon>Eukaryota</taxon>
        <taxon>Viridiplantae</taxon>
        <taxon>Streptophyta</taxon>
        <taxon>Embryophyta</taxon>
        <taxon>Tracheophyta</taxon>
        <taxon>Spermatophyta</taxon>
        <taxon>Magnoliopsida</taxon>
        <taxon>eudicotyledons</taxon>
        <taxon>Gunneridae</taxon>
        <taxon>Pentapetalae</taxon>
        <taxon>rosids</taxon>
        <taxon>fabids</taxon>
        <taxon>Fabales</taxon>
        <taxon>Fabaceae</taxon>
        <taxon>Papilionoideae</taxon>
        <taxon>50 kb inversion clade</taxon>
        <taxon>NPAAA clade</taxon>
        <taxon>Hologalegina</taxon>
        <taxon>IRL clade</taxon>
        <taxon>Trifolieae</taxon>
        <taxon>Trifolium</taxon>
    </lineage>
</organism>
<comment type="caution">
    <text evidence="1">The sequence shown here is derived from an EMBL/GenBank/DDBJ whole genome shotgun (WGS) entry which is preliminary data.</text>
</comment>
<evidence type="ECO:0000313" key="1">
    <source>
        <dbReference type="EMBL" id="CAJ2637270.1"/>
    </source>
</evidence>
<proteinExistence type="predicted"/>
<gene>
    <name evidence="1" type="ORF">MILVUS5_LOCUS7645</name>
</gene>
<dbReference type="Proteomes" id="UP001177021">
    <property type="component" value="Unassembled WGS sequence"/>
</dbReference>
<evidence type="ECO:0000313" key="2">
    <source>
        <dbReference type="Proteomes" id="UP001177021"/>
    </source>
</evidence>
<name>A0ACB0IYF5_TRIPR</name>
<accession>A0ACB0IYF5</accession>
<protein>
    <submittedName>
        <fullName evidence="1">Uncharacterized protein</fullName>
    </submittedName>
</protein>
<reference evidence="1" key="1">
    <citation type="submission" date="2023-10" db="EMBL/GenBank/DDBJ databases">
        <authorList>
            <person name="Rodriguez Cubillos JULIANA M."/>
            <person name="De Vega J."/>
        </authorList>
    </citation>
    <scope>NUCLEOTIDE SEQUENCE</scope>
</reference>
<sequence length="91" mass="10615">MERKITFQIVFILLIISYAYVAAVPSTRISMTKEVDIDFKAKEDLVIDIRSNDKLFEMKKEFEERRMMIDLSDYPNTGPNHHHDPKSPGKA</sequence>
<dbReference type="EMBL" id="CASHSV030000013">
    <property type="protein sequence ID" value="CAJ2637270.1"/>
    <property type="molecule type" value="Genomic_DNA"/>
</dbReference>
<keyword evidence="2" id="KW-1185">Reference proteome</keyword>